<dbReference type="Gene3D" id="3.90.1150.10">
    <property type="entry name" value="Aspartate Aminotransferase, domain 1"/>
    <property type="match status" value="1"/>
</dbReference>
<protein>
    <submittedName>
        <fullName evidence="5">L-threonine aldolase, low-specificity</fullName>
    </submittedName>
</protein>
<evidence type="ECO:0000256" key="1">
    <source>
        <dbReference type="ARBA" id="ARBA00001933"/>
    </source>
</evidence>
<organism evidence="5 6">
    <name type="scientific">Mycolicibacterium smegmatis (strain MKD8)</name>
    <name type="common">Mycobacterium smegmatis</name>
    <dbReference type="NCBI Taxonomy" id="1214915"/>
    <lineage>
        <taxon>Bacteria</taxon>
        <taxon>Bacillati</taxon>
        <taxon>Actinomycetota</taxon>
        <taxon>Actinomycetes</taxon>
        <taxon>Mycobacteriales</taxon>
        <taxon>Mycobacteriaceae</taxon>
        <taxon>Mycolicibacterium</taxon>
    </lineage>
</organism>
<comment type="similarity">
    <text evidence="2">Belongs to the threonine aldolase family.</text>
</comment>
<dbReference type="PANTHER" id="PTHR48097">
    <property type="entry name" value="L-THREONINE ALDOLASE-RELATED"/>
    <property type="match status" value="1"/>
</dbReference>
<evidence type="ECO:0000256" key="3">
    <source>
        <dbReference type="ARBA" id="ARBA00022898"/>
    </source>
</evidence>
<dbReference type="RefSeq" id="WP_014878040.1">
    <property type="nucleotide sequence ID" value="NZ_CP027541.1"/>
</dbReference>
<keyword evidence="3" id="KW-0663">Pyridoxal phosphate</keyword>
<dbReference type="GeneID" id="93459158"/>
<dbReference type="SUPFAM" id="SSF53383">
    <property type="entry name" value="PLP-dependent transferases"/>
    <property type="match status" value="1"/>
</dbReference>
<evidence type="ECO:0000313" key="5">
    <source>
        <dbReference type="EMBL" id="AWT55281.1"/>
    </source>
</evidence>
<dbReference type="PANTHER" id="PTHR48097:SF5">
    <property type="entry name" value="LOW SPECIFICITY L-THREONINE ALDOLASE"/>
    <property type="match status" value="1"/>
</dbReference>
<dbReference type="InterPro" id="IPR001597">
    <property type="entry name" value="ArAA_b-elim_lyase/Thr_aldolase"/>
</dbReference>
<evidence type="ECO:0000256" key="2">
    <source>
        <dbReference type="ARBA" id="ARBA00006966"/>
    </source>
</evidence>
<gene>
    <name evidence="5" type="ORF">D806_043180</name>
</gene>
<dbReference type="AlphaFoldDB" id="A0A2U9PU28"/>
<dbReference type="GO" id="GO:0016829">
    <property type="term" value="F:lyase activity"/>
    <property type="evidence" value="ECO:0007669"/>
    <property type="project" value="InterPro"/>
</dbReference>
<feature type="domain" description="Aromatic amino acid beta-eliminating lyase/threonine aldolase" evidence="4">
    <location>
        <begin position="9"/>
        <end position="294"/>
    </location>
</feature>
<dbReference type="GO" id="GO:0006520">
    <property type="term" value="P:amino acid metabolic process"/>
    <property type="evidence" value="ECO:0007669"/>
    <property type="project" value="InterPro"/>
</dbReference>
<dbReference type="EMBL" id="CP027541">
    <property type="protein sequence ID" value="AWT55281.1"/>
    <property type="molecule type" value="Genomic_DNA"/>
</dbReference>
<name>A0A2U9PU28_MYCSE</name>
<comment type="cofactor">
    <cofactor evidence="1">
        <name>pyridoxal 5'-phosphate</name>
        <dbReference type="ChEBI" id="CHEBI:597326"/>
    </cofactor>
</comment>
<dbReference type="Proteomes" id="UP000011200">
    <property type="component" value="Chromosome"/>
</dbReference>
<reference evidence="6" key="2">
    <citation type="submission" date="2018-03" db="EMBL/GenBank/DDBJ databases">
        <authorList>
            <person name="Derbyshire K."/>
            <person name="Gray T.A."/>
            <person name="Champion M."/>
        </authorList>
    </citation>
    <scope>NUCLEOTIDE SEQUENCE [LARGE SCALE GENOMIC DNA]</scope>
    <source>
        <strain evidence="6">MKD8</strain>
    </source>
</reference>
<evidence type="ECO:0000259" key="4">
    <source>
        <dbReference type="Pfam" id="PF01212"/>
    </source>
</evidence>
<proteinExistence type="inferred from homology"/>
<sequence>MAGVPSSAFASDNAAPAHPNVLDAITAANTGAAPSYGADPITQRAVAALRTAFDSPDAEVLFALTGTGANVIALAASVRPWQSILCSDIAHSLVDEAGGPVRLSGAQLTVLPSDDGLIDAAVLDDAVVRRGDVHASQPAVVTITQSTENGRVWTPQTIKDFIDHAHDLGLLVHVDGARVANAVAALDVAPREAVGDADIVTVGGTKNGLLMGDALLVRRPELFEGIHFAQKQIGHLSSKQRFIAAQFEAMLRDDLWLRNAAHANAMAARLSSGMTERGLTLASPTDANEVFVNLPAATFAAVSERYAVHRLDPRHPAVRFVCSWATTDQEVDDVLALLGQL</sequence>
<evidence type="ECO:0000313" key="6">
    <source>
        <dbReference type="Proteomes" id="UP000011200"/>
    </source>
</evidence>
<dbReference type="Pfam" id="PF01212">
    <property type="entry name" value="Beta_elim_lyase"/>
    <property type="match status" value="1"/>
</dbReference>
<reference evidence="5 6" key="1">
    <citation type="journal article" date="2013" name="Genome Announc.">
        <title>Draft genome sequence of MKD8, a conjugal recipient Mycobacterium smegmatis strain.</title>
        <authorList>
            <person name="Gray T.A."/>
            <person name="Palumbo M.J."/>
            <person name="Derbyshire K.M."/>
        </authorList>
    </citation>
    <scope>NUCLEOTIDE SEQUENCE [LARGE SCALE GENOMIC DNA]</scope>
    <source>
        <strain evidence="5 6">MKD8</strain>
    </source>
</reference>
<dbReference type="InterPro" id="IPR015422">
    <property type="entry name" value="PyrdxlP-dep_Trfase_small"/>
</dbReference>
<dbReference type="InterPro" id="IPR015424">
    <property type="entry name" value="PyrdxlP-dep_Trfase"/>
</dbReference>
<accession>A0A2U9PU28</accession>
<dbReference type="Gene3D" id="3.40.640.10">
    <property type="entry name" value="Type I PLP-dependent aspartate aminotransferase-like (Major domain)"/>
    <property type="match status" value="1"/>
</dbReference>
<dbReference type="InterPro" id="IPR015421">
    <property type="entry name" value="PyrdxlP-dep_Trfase_major"/>
</dbReference>